<comment type="caution">
    <text evidence="3">The sequence shown here is derived from an EMBL/GenBank/DDBJ whole genome shotgun (WGS) entry which is preliminary data.</text>
</comment>
<keyword evidence="2" id="KW-0472">Membrane</keyword>
<reference evidence="4" key="1">
    <citation type="submission" date="2019-06" db="EMBL/GenBank/DDBJ databases">
        <title>The complete genome of Emcibacter congregatus ZYLT.</title>
        <authorList>
            <person name="Zhao Z."/>
        </authorList>
    </citation>
    <scope>NUCLEOTIDE SEQUENCE [LARGE SCALE GENOMIC DNA]</scope>
    <source>
        <strain evidence="4">MCCC 1A06723</strain>
    </source>
</reference>
<accession>A0A501PAE8</accession>
<feature type="compositionally biased region" description="Basic and acidic residues" evidence="1">
    <location>
        <begin position="76"/>
        <end position="85"/>
    </location>
</feature>
<protein>
    <submittedName>
        <fullName evidence="3">Uncharacterized protein</fullName>
    </submittedName>
</protein>
<feature type="compositionally biased region" description="Basic and acidic residues" evidence="1">
    <location>
        <begin position="49"/>
        <end position="68"/>
    </location>
</feature>
<feature type="transmembrane region" description="Helical" evidence="2">
    <location>
        <begin position="20"/>
        <end position="41"/>
    </location>
</feature>
<gene>
    <name evidence="3" type="ORF">FIV46_14435</name>
</gene>
<keyword evidence="2" id="KW-0812">Transmembrane</keyword>
<feature type="region of interest" description="Disordered" evidence="1">
    <location>
        <begin position="46"/>
        <end position="85"/>
    </location>
</feature>
<evidence type="ECO:0000313" key="3">
    <source>
        <dbReference type="EMBL" id="TPD57323.1"/>
    </source>
</evidence>
<dbReference type="OrthoDB" id="9938602at2"/>
<evidence type="ECO:0000256" key="2">
    <source>
        <dbReference type="SAM" id="Phobius"/>
    </source>
</evidence>
<evidence type="ECO:0000256" key="1">
    <source>
        <dbReference type="SAM" id="MobiDB-lite"/>
    </source>
</evidence>
<dbReference type="EMBL" id="VFIY01000018">
    <property type="protein sequence ID" value="TPD57323.1"/>
    <property type="molecule type" value="Genomic_DNA"/>
</dbReference>
<dbReference type="AlphaFoldDB" id="A0A501PAE8"/>
<dbReference type="RefSeq" id="WP_139941638.1">
    <property type="nucleotide sequence ID" value="NZ_JBHSYP010000005.1"/>
</dbReference>
<name>A0A501PAE8_9PROT</name>
<sequence length="85" mass="9349">MADNTENNSDERLSMRQSVMIWVVGAVLGWVVAVASVYSALRSPESEIAENKAPLEEKISPEDAEKVQEIMPAAGQEDKKSEDEN</sequence>
<dbReference type="Proteomes" id="UP000319148">
    <property type="component" value="Unassembled WGS sequence"/>
</dbReference>
<organism evidence="3 4">
    <name type="scientific">Emcibacter nanhaiensis</name>
    <dbReference type="NCBI Taxonomy" id="1505037"/>
    <lineage>
        <taxon>Bacteria</taxon>
        <taxon>Pseudomonadati</taxon>
        <taxon>Pseudomonadota</taxon>
        <taxon>Alphaproteobacteria</taxon>
        <taxon>Emcibacterales</taxon>
        <taxon>Emcibacteraceae</taxon>
        <taxon>Emcibacter</taxon>
    </lineage>
</organism>
<keyword evidence="2" id="KW-1133">Transmembrane helix</keyword>
<keyword evidence="4" id="KW-1185">Reference proteome</keyword>
<proteinExistence type="predicted"/>
<evidence type="ECO:0000313" key="4">
    <source>
        <dbReference type="Proteomes" id="UP000319148"/>
    </source>
</evidence>